<dbReference type="EMBL" id="BTPU01000036">
    <property type="protein sequence ID" value="GMQ63233.1"/>
    <property type="molecule type" value="Genomic_DNA"/>
</dbReference>
<keyword evidence="1" id="KW-0648">Protein biosynthesis</keyword>
<comment type="caution">
    <text evidence="1">The sequence shown here is derived from an EMBL/GenBank/DDBJ whole genome shotgun (WGS) entry which is preliminary data.</text>
</comment>
<reference evidence="1" key="1">
    <citation type="submission" date="2023-09" db="EMBL/GenBank/DDBJ databases">
        <title>Vallitalea sediminicola and Vallitalea maricola sp. nov., anaerobic bacteria isolated from marine sediment.</title>
        <authorList>
            <person name="Hirano S."/>
            <person name="Maeda A."/>
            <person name="Terahara T."/>
            <person name="Mori K."/>
            <person name="Hamada M."/>
            <person name="Matsumoto R."/>
            <person name="Kobayashi T."/>
        </authorList>
    </citation>
    <scope>NUCLEOTIDE SEQUENCE</scope>
    <source>
        <strain evidence="1">AN17-2</strain>
    </source>
</reference>
<accession>A0ACB5UL16</accession>
<keyword evidence="1" id="KW-0251">Elongation factor</keyword>
<evidence type="ECO:0000313" key="1">
    <source>
        <dbReference type="EMBL" id="GMQ63233.1"/>
    </source>
</evidence>
<protein>
    <submittedName>
        <fullName evidence="1">Transcription elongation factor GreA</fullName>
    </submittedName>
</protein>
<name>A0ACB5UL16_9FIRM</name>
<sequence length="158" mass="17709">MPDKKVILTYSGLRELEDELQNLKVVRRKDVAEKIKEARAQGDLSENAEYDAAKEEQGEIESRIIELEKILKNAEVIDEEEISLDTISVGCKVKIYDLEFEEEIDYAIVGSTEADPLKYKISNESPVGSALIGSKIGDLVEAETPYGVVKLKVLDIHR</sequence>
<organism evidence="1 2">
    <name type="scientific">Vallitalea maricola</name>
    <dbReference type="NCBI Taxonomy" id="3074433"/>
    <lineage>
        <taxon>Bacteria</taxon>
        <taxon>Bacillati</taxon>
        <taxon>Bacillota</taxon>
        <taxon>Clostridia</taxon>
        <taxon>Lachnospirales</taxon>
        <taxon>Vallitaleaceae</taxon>
        <taxon>Vallitalea</taxon>
    </lineage>
</organism>
<proteinExistence type="predicted"/>
<keyword evidence="2" id="KW-1185">Reference proteome</keyword>
<dbReference type="Proteomes" id="UP001374599">
    <property type="component" value="Unassembled WGS sequence"/>
</dbReference>
<evidence type="ECO:0000313" key="2">
    <source>
        <dbReference type="Proteomes" id="UP001374599"/>
    </source>
</evidence>
<gene>
    <name evidence="1" type="primary">greA</name>
    <name evidence="1" type="ORF">AN2V17_24660</name>
</gene>